<accession>A0A410QC96</accession>
<evidence type="ECO:0000256" key="8">
    <source>
        <dbReference type="ARBA" id="ARBA00022927"/>
    </source>
</evidence>
<evidence type="ECO:0000256" key="11">
    <source>
        <dbReference type="ARBA" id="ARBA00023225"/>
    </source>
</evidence>
<dbReference type="GO" id="GO:0003924">
    <property type="term" value="F:GTPase activity"/>
    <property type="evidence" value="ECO:0007669"/>
    <property type="project" value="UniProtKB-UniRule"/>
</dbReference>
<evidence type="ECO:0000256" key="10">
    <source>
        <dbReference type="ARBA" id="ARBA00023136"/>
    </source>
</evidence>
<dbReference type="GO" id="GO:0015031">
    <property type="term" value="P:protein transport"/>
    <property type="evidence" value="ECO:0007669"/>
    <property type="project" value="UniProtKB-KW"/>
</dbReference>
<dbReference type="GO" id="GO:0044781">
    <property type="term" value="P:bacterial-type flagellum organization"/>
    <property type="evidence" value="ECO:0007669"/>
    <property type="project" value="UniProtKB-UniRule"/>
</dbReference>
<evidence type="ECO:0000259" key="15">
    <source>
        <dbReference type="SMART" id="SM00382"/>
    </source>
</evidence>
<keyword evidence="9" id="KW-0342">GTP-binding</keyword>
<dbReference type="Gene3D" id="3.40.50.300">
    <property type="entry name" value="P-loop containing nucleotide triphosphate hydrolases"/>
    <property type="match status" value="1"/>
</dbReference>
<dbReference type="RefSeq" id="WP_128752450.1">
    <property type="nucleotide sequence ID" value="NZ_CP035282.1"/>
</dbReference>
<dbReference type="SMART" id="SM00382">
    <property type="entry name" value="AAA"/>
    <property type="match status" value="1"/>
</dbReference>
<reference evidence="18" key="1">
    <citation type="submission" date="2019-01" db="EMBL/GenBank/DDBJ databases">
        <title>Draft genomes of a novel of Sporanaerobacter strains.</title>
        <authorList>
            <person name="Ma S."/>
        </authorList>
    </citation>
    <scope>NUCLEOTIDE SEQUENCE [LARGE SCALE GENOMIC DNA]</scope>
    <source>
        <strain evidence="18">NJN-17</strain>
    </source>
</reference>
<evidence type="ECO:0000256" key="9">
    <source>
        <dbReference type="ARBA" id="ARBA00023134"/>
    </source>
</evidence>
<protein>
    <recommendedName>
        <fullName evidence="3 13">Flagellar biosynthesis protein FlhF</fullName>
    </recommendedName>
</protein>
<dbReference type="InterPro" id="IPR020006">
    <property type="entry name" value="FlhF"/>
</dbReference>
<keyword evidence="11" id="KW-1006">Bacterial flagellum protein export</keyword>
<dbReference type="InterPro" id="IPR003593">
    <property type="entry name" value="AAA+_ATPase"/>
</dbReference>
<keyword evidence="8" id="KW-0653">Protein transport</keyword>
<evidence type="ECO:0000259" key="16">
    <source>
        <dbReference type="SMART" id="SM00962"/>
    </source>
</evidence>
<evidence type="ECO:0000313" key="18">
    <source>
        <dbReference type="Proteomes" id="UP000287969"/>
    </source>
</evidence>
<evidence type="ECO:0000256" key="14">
    <source>
        <dbReference type="SAM" id="Coils"/>
    </source>
</evidence>
<keyword evidence="5" id="KW-1003">Cell membrane</keyword>
<evidence type="ECO:0000256" key="3">
    <source>
        <dbReference type="ARBA" id="ARBA00014919"/>
    </source>
</evidence>
<dbReference type="SMART" id="SM00962">
    <property type="entry name" value="SRP54"/>
    <property type="match status" value="1"/>
</dbReference>
<comment type="function">
    <text evidence="12">Necessary for flagellar biosynthesis. May be involved in translocation of the flagellum.</text>
</comment>
<keyword evidence="18" id="KW-1185">Reference proteome</keyword>
<dbReference type="CDD" id="cd17873">
    <property type="entry name" value="FlhF"/>
    <property type="match status" value="1"/>
</dbReference>
<dbReference type="EMBL" id="CP035282">
    <property type="protein sequence ID" value="QAT61626.1"/>
    <property type="molecule type" value="Genomic_DNA"/>
</dbReference>
<feature type="domain" description="AAA+ ATPase" evidence="15">
    <location>
        <begin position="167"/>
        <end position="313"/>
    </location>
</feature>
<dbReference type="FunFam" id="3.40.50.300:FF:000695">
    <property type="entry name" value="Flagellar biosynthesis regulator FlhF"/>
    <property type="match status" value="1"/>
</dbReference>
<dbReference type="InterPro" id="IPR027417">
    <property type="entry name" value="P-loop_NTPase"/>
</dbReference>
<dbReference type="NCBIfam" id="TIGR03499">
    <property type="entry name" value="FlhF"/>
    <property type="match status" value="1"/>
</dbReference>
<keyword evidence="4" id="KW-0813">Transport</keyword>
<dbReference type="PANTHER" id="PTHR43134:SF3">
    <property type="entry name" value="FLAGELLAR BIOSYNTHESIS PROTEIN FLHF"/>
    <property type="match status" value="1"/>
</dbReference>
<dbReference type="GO" id="GO:0005047">
    <property type="term" value="F:signal recognition particle binding"/>
    <property type="evidence" value="ECO:0007669"/>
    <property type="project" value="TreeGrafter"/>
</dbReference>
<evidence type="ECO:0000256" key="13">
    <source>
        <dbReference type="NCBIfam" id="TIGR03499"/>
    </source>
</evidence>
<gene>
    <name evidence="17" type="primary">flhF</name>
    <name evidence="17" type="ORF">EQM13_08525</name>
</gene>
<dbReference type="PANTHER" id="PTHR43134">
    <property type="entry name" value="SIGNAL RECOGNITION PARTICLE RECEPTOR SUBUNIT ALPHA"/>
    <property type="match status" value="1"/>
</dbReference>
<evidence type="ECO:0000256" key="5">
    <source>
        <dbReference type="ARBA" id="ARBA00022475"/>
    </source>
</evidence>
<dbReference type="InterPro" id="IPR047040">
    <property type="entry name" value="FlhF__GTPase_dom"/>
</dbReference>
<evidence type="ECO:0000256" key="12">
    <source>
        <dbReference type="ARBA" id="ARBA00025337"/>
    </source>
</evidence>
<dbReference type="GO" id="GO:0006614">
    <property type="term" value="P:SRP-dependent cotranslational protein targeting to membrane"/>
    <property type="evidence" value="ECO:0007669"/>
    <property type="project" value="UniProtKB-UniRule"/>
</dbReference>
<keyword evidence="6" id="KW-0547">Nucleotide-binding</keyword>
<keyword evidence="10" id="KW-0472">Membrane</keyword>
<name>A0A410QC96_9FIRM</name>
<keyword evidence="14" id="KW-0175">Coiled coil</keyword>
<keyword evidence="7" id="KW-1005">Bacterial flagellum biogenesis</keyword>
<keyword evidence="17" id="KW-0969">Cilium</keyword>
<dbReference type="SUPFAM" id="SSF52540">
    <property type="entry name" value="P-loop containing nucleoside triphosphate hydrolases"/>
    <property type="match status" value="1"/>
</dbReference>
<dbReference type="Proteomes" id="UP000287969">
    <property type="component" value="Chromosome"/>
</dbReference>
<evidence type="ECO:0000256" key="6">
    <source>
        <dbReference type="ARBA" id="ARBA00022741"/>
    </source>
</evidence>
<proteinExistence type="inferred from homology"/>
<organism evidence="17 18">
    <name type="scientific">Acidilutibacter cellobiosedens</name>
    <dbReference type="NCBI Taxonomy" id="2507161"/>
    <lineage>
        <taxon>Bacteria</taxon>
        <taxon>Bacillati</taxon>
        <taxon>Bacillota</taxon>
        <taxon>Tissierellia</taxon>
        <taxon>Tissierellales</taxon>
        <taxon>Acidilutibacteraceae</taxon>
        <taxon>Acidilutibacter</taxon>
    </lineage>
</organism>
<keyword evidence="17" id="KW-0282">Flagellum</keyword>
<comment type="similarity">
    <text evidence="2">Belongs to the GTP-binding SRP family.</text>
</comment>
<dbReference type="Gene3D" id="1.20.120.1380">
    <property type="entry name" value="Flagellar FlhF biosynthesis protein, N domain"/>
    <property type="match status" value="1"/>
</dbReference>
<evidence type="ECO:0000256" key="1">
    <source>
        <dbReference type="ARBA" id="ARBA00004413"/>
    </source>
</evidence>
<sequence>MKIKRYIGENTQEVMGKLKKELGPEAVILNTKTIKKGGFLGLFKKSMVEVVAAVDEEEYSFKRQNNRAIRNNNENDNLKAEIVKLQNLVEKMYNNMNKSDEINERLEKYRDVLVSNGVDKLVATSILNSINENVNIEDKDEETLDGIVNYYLYERLGDVEPIEIEEKQKVIFFVGPTGVGKTTTLAKIASRIILEGKHSVGLITADTYRIAAVDQLKVYSEILNIPLKTVYKSQDLNKALEEFKDKNIVLVDTAGRTHKDREQILETKELTDSVDNKEIYLVLSVSTDLKTLLSILKQYSLFRECKIIFTKLDETENYGNILNVKYYFDNPLSYITNGQDVPDNIEVADLKKIAGQLFKEN</sequence>
<dbReference type="GO" id="GO:0005886">
    <property type="term" value="C:plasma membrane"/>
    <property type="evidence" value="ECO:0007669"/>
    <property type="project" value="UniProtKB-SubCell"/>
</dbReference>
<dbReference type="GO" id="GO:0005525">
    <property type="term" value="F:GTP binding"/>
    <property type="evidence" value="ECO:0007669"/>
    <property type="project" value="UniProtKB-UniRule"/>
</dbReference>
<comment type="subcellular location">
    <subcellularLocation>
        <location evidence="1">Cell membrane</location>
        <topology evidence="1">Peripheral membrane protein</topology>
        <orientation evidence="1">Cytoplasmic side</orientation>
    </subcellularLocation>
</comment>
<feature type="coiled-coil region" evidence="14">
    <location>
        <begin position="61"/>
        <end position="95"/>
    </location>
</feature>
<feature type="domain" description="SRP54-type proteins GTP-binding" evidence="16">
    <location>
        <begin position="168"/>
        <end position="359"/>
    </location>
</feature>
<dbReference type="AlphaFoldDB" id="A0A410QC96"/>
<evidence type="ECO:0000256" key="7">
    <source>
        <dbReference type="ARBA" id="ARBA00022795"/>
    </source>
</evidence>
<evidence type="ECO:0000256" key="4">
    <source>
        <dbReference type="ARBA" id="ARBA00022448"/>
    </source>
</evidence>
<dbReference type="Pfam" id="PF00448">
    <property type="entry name" value="SRP54"/>
    <property type="match status" value="1"/>
</dbReference>
<dbReference type="KEGG" id="spoa:EQM13_08525"/>
<evidence type="ECO:0000256" key="2">
    <source>
        <dbReference type="ARBA" id="ARBA00008531"/>
    </source>
</evidence>
<evidence type="ECO:0000313" key="17">
    <source>
        <dbReference type="EMBL" id="QAT61626.1"/>
    </source>
</evidence>
<dbReference type="OrthoDB" id="9778554at2"/>
<keyword evidence="17" id="KW-0966">Cell projection</keyword>
<dbReference type="InterPro" id="IPR000897">
    <property type="entry name" value="SRP54_GTPase_dom"/>
</dbReference>